<dbReference type="SMART" id="SM00830">
    <property type="entry name" value="CM_2"/>
    <property type="match status" value="1"/>
</dbReference>
<evidence type="ECO:0000256" key="1">
    <source>
        <dbReference type="ARBA" id="ARBA00000824"/>
    </source>
</evidence>
<dbReference type="SUPFAM" id="SSF53850">
    <property type="entry name" value="Periplasmic binding protein-like II"/>
    <property type="match status" value="1"/>
</dbReference>
<name>A0A5C1AG41_9BACT</name>
<evidence type="ECO:0000256" key="10">
    <source>
        <dbReference type="ARBA" id="ARBA00022605"/>
    </source>
</evidence>
<keyword evidence="14" id="KW-0456">Lyase</keyword>
<evidence type="ECO:0000256" key="11">
    <source>
        <dbReference type="ARBA" id="ARBA00023141"/>
    </source>
</evidence>
<dbReference type="InterPro" id="IPR001086">
    <property type="entry name" value="Preph_deHydtase"/>
</dbReference>
<dbReference type="NCBIfam" id="NF008865">
    <property type="entry name" value="PRK11898.1"/>
    <property type="match status" value="1"/>
</dbReference>
<evidence type="ECO:0000256" key="5">
    <source>
        <dbReference type="ARBA" id="ARBA00004817"/>
    </source>
</evidence>
<comment type="subcellular location">
    <subcellularLocation>
        <location evidence="3">Cytoplasm</location>
    </subcellularLocation>
</comment>
<dbReference type="GO" id="GO:0046417">
    <property type="term" value="P:chorismate metabolic process"/>
    <property type="evidence" value="ECO:0007669"/>
    <property type="project" value="InterPro"/>
</dbReference>
<evidence type="ECO:0000256" key="7">
    <source>
        <dbReference type="ARBA" id="ARBA00013147"/>
    </source>
</evidence>
<evidence type="ECO:0000256" key="17">
    <source>
        <dbReference type="ARBA" id="ARBA00031520"/>
    </source>
</evidence>
<comment type="catalytic activity">
    <reaction evidence="1">
        <text>chorismate = prephenate</text>
        <dbReference type="Rhea" id="RHEA:13897"/>
        <dbReference type="ChEBI" id="CHEBI:29748"/>
        <dbReference type="ChEBI" id="CHEBI:29934"/>
        <dbReference type="EC" id="5.4.99.5"/>
    </reaction>
</comment>
<feature type="site" description="Essential for prephenate dehydratase activity" evidence="19">
    <location>
        <position position="269"/>
    </location>
</feature>
<gene>
    <name evidence="23" type="ORF">PX52LOC_04186</name>
</gene>
<comment type="pathway">
    <text evidence="5">Metabolic intermediate biosynthesis; prephenate biosynthesis; prephenate from chorismate: step 1/1.</text>
</comment>
<evidence type="ECO:0000256" key="14">
    <source>
        <dbReference type="ARBA" id="ARBA00023239"/>
    </source>
</evidence>
<evidence type="ECO:0000256" key="9">
    <source>
        <dbReference type="ARBA" id="ARBA00022490"/>
    </source>
</evidence>
<keyword evidence="15" id="KW-0511">Multifunctional enzyme</keyword>
<keyword evidence="11" id="KW-0057">Aromatic amino acid biosynthesis</keyword>
<dbReference type="CDD" id="cd04905">
    <property type="entry name" value="ACT_CM-PDT"/>
    <property type="match status" value="1"/>
</dbReference>
<dbReference type="PANTHER" id="PTHR21022">
    <property type="entry name" value="PREPHENATE DEHYDRATASE P PROTEIN"/>
    <property type="match status" value="1"/>
</dbReference>
<dbReference type="PROSITE" id="PS51171">
    <property type="entry name" value="PREPHENATE_DEHYDR_3"/>
    <property type="match status" value="1"/>
</dbReference>
<dbReference type="Proteomes" id="UP000324974">
    <property type="component" value="Chromosome"/>
</dbReference>
<dbReference type="UniPathway" id="UPA00120">
    <property type="reaction ID" value="UER00203"/>
</dbReference>
<protein>
    <recommendedName>
        <fullName evidence="8">Bifunctional chorismate mutase/prephenate dehydratase</fullName>
        <ecNumber evidence="7">4.2.1.51</ecNumber>
        <ecNumber evidence="6">5.4.99.5</ecNumber>
    </recommendedName>
    <alternativeName>
        <fullName evidence="17">Chorismate mutase-prephenate dehydratase</fullName>
    </alternativeName>
    <alternativeName>
        <fullName evidence="16">p-protein</fullName>
    </alternativeName>
</protein>
<dbReference type="InterPro" id="IPR045865">
    <property type="entry name" value="ACT-like_dom_sf"/>
</dbReference>
<evidence type="ECO:0000256" key="18">
    <source>
        <dbReference type="ARBA" id="ARBA00047848"/>
    </source>
</evidence>
<dbReference type="Pfam" id="PF01817">
    <property type="entry name" value="CM_2"/>
    <property type="match status" value="1"/>
</dbReference>
<keyword evidence="12" id="KW-0584">Phenylalanine biosynthesis</keyword>
<dbReference type="SUPFAM" id="SSF48600">
    <property type="entry name" value="Chorismate mutase II"/>
    <property type="match status" value="1"/>
</dbReference>
<dbReference type="KEGG" id="lrs:PX52LOC_04186"/>
<dbReference type="OrthoDB" id="9802281at2"/>
<dbReference type="Gene3D" id="3.40.190.10">
    <property type="entry name" value="Periplasmic binding protein-like II"/>
    <property type="match status" value="2"/>
</dbReference>
<evidence type="ECO:0000256" key="8">
    <source>
        <dbReference type="ARBA" id="ARBA00014401"/>
    </source>
</evidence>
<dbReference type="Gene3D" id="1.20.59.10">
    <property type="entry name" value="Chorismate mutase"/>
    <property type="match status" value="1"/>
</dbReference>
<evidence type="ECO:0000259" key="22">
    <source>
        <dbReference type="PROSITE" id="PS51671"/>
    </source>
</evidence>
<dbReference type="GO" id="GO:0004664">
    <property type="term" value="F:prephenate dehydratase activity"/>
    <property type="evidence" value="ECO:0007669"/>
    <property type="project" value="UniProtKB-EC"/>
</dbReference>
<dbReference type="SUPFAM" id="SSF55021">
    <property type="entry name" value="ACT-like"/>
    <property type="match status" value="1"/>
</dbReference>
<dbReference type="GO" id="GO:0005737">
    <property type="term" value="C:cytoplasm"/>
    <property type="evidence" value="ECO:0007669"/>
    <property type="project" value="UniProtKB-SubCell"/>
</dbReference>
<dbReference type="EC" id="5.4.99.5" evidence="6"/>
<evidence type="ECO:0000256" key="19">
    <source>
        <dbReference type="PIRSR" id="PIRSR001500-2"/>
    </source>
</evidence>
<evidence type="ECO:0000256" key="6">
    <source>
        <dbReference type="ARBA" id="ARBA00012404"/>
    </source>
</evidence>
<dbReference type="InterPro" id="IPR036979">
    <property type="entry name" value="CM_dom_sf"/>
</dbReference>
<reference evidence="24" key="1">
    <citation type="submission" date="2019-08" db="EMBL/GenBank/DDBJ databases">
        <title>Limnoglobus roseus gen. nov., sp. nov., a novel freshwater planctomycete with a giant genome from the family Gemmataceae.</title>
        <authorList>
            <person name="Kulichevskaya I.S."/>
            <person name="Naumoff D.G."/>
            <person name="Miroshnikov K."/>
            <person name="Ivanova A."/>
            <person name="Philippov D.A."/>
            <person name="Hakobyan A."/>
            <person name="Rijpstra I.C."/>
            <person name="Sinninghe Damste J.S."/>
            <person name="Liesack W."/>
            <person name="Dedysh S.N."/>
        </authorList>
    </citation>
    <scope>NUCLEOTIDE SEQUENCE [LARGE SCALE GENOMIC DNA]</scope>
    <source>
        <strain evidence="24">PX52</strain>
    </source>
</reference>
<keyword evidence="13" id="KW-0413">Isomerase</keyword>
<dbReference type="RefSeq" id="WP_149111846.1">
    <property type="nucleotide sequence ID" value="NZ_CP042425.1"/>
</dbReference>
<dbReference type="PANTHER" id="PTHR21022:SF19">
    <property type="entry name" value="PREPHENATE DEHYDRATASE-RELATED"/>
    <property type="match status" value="1"/>
</dbReference>
<evidence type="ECO:0000259" key="20">
    <source>
        <dbReference type="PROSITE" id="PS51168"/>
    </source>
</evidence>
<comment type="pathway">
    <text evidence="4">Amino-acid biosynthesis; L-phenylalanine biosynthesis; phenylpyruvate from prephenate: step 1/1.</text>
</comment>
<dbReference type="GO" id="GO:0004106">
    <property type="term" value="F:chorismate mutase activity"/>
    <property type="evidence" value="ECO:0007669"/>
    <property type="project" value="UniProtKB-EC"/>
</dbReference>
<evidence type="ECO:0000256" key="16">
    <source>
        <dbReference type="ARBA" id="ARBA00031175"/>
    </source>
</evidence>
<dbReference type="AlphaFoldDB" id="A0A5C1AG41"/>
<feature type="domain" description="Chorismate mutase" evidence="20">
    <location>
        <begin position="11"/>
        <end position="101"/>
    </location>
</feature>
<accession>A0A5C1AG41</accession>
<dbReference type="CDD" id="cd13630">
    <property type="entry name" value="PBP2_PDT_1"/>
    <property type="match status" value="1"/>
</dbReference>
<feature type="domain" description="ACT" evidence="22">
    <location>
        <begin position="288"/>
        <end position="365"/>
    </location>
</feature>
<dbReference type="InterPro" id="IPR036263">
    <property type="entry name" value="Chorismate_II_sf"/>
</dbReference>
<dbReference type="InterPro" id="IPR002701">
    <property type="entry name" value="CM_II_prokaryot"/>
</dbReference>
<evidence type="ECO:0000256" key="13">
    <source>
        <dbReference type="ARBA" id="ARBA00023235"/>
    </source>
</evidence>
<dbReference type="EMBL" id="CP042425">
    <property type="protein sequence ID" value="QEL17203.1"/>
    <property type="molecule type" value="Genomic_DNA"/>
</dbReference>
<evidence type="ECO:0000256" key="15">
    <source>
        <dbReference type="ARBA" id="ARBA00023268"/>
    </source>
</evidence>
<evidence type="ECO:0000256" key="2">
    <source>
        <dbReference type="ARBA" id="ARBA00002364"/>
    </source>
</evidence>
<evidence type="ECO:0000313" key="24">
    <source>
        <dbReference type="Proteomes" id="UP000324974"/>
    </source>
</evidence>
<dbReference type="PIRSF" id="PIRSF001500">
    <property type="entry name" value="Chor_mut_pdt_Ppr"/>
    <property type="match status" value="1"/>
</dbReference>
<keyword evidence="9" id="KW-0963">Cytoplasm</keyword>
<evidence type="ECO:0000256" key="3">
    <source>
        <dbReference type="ARBA" id="ARBA00004496"/>
    </source>
</evidence>
<dbReference type="Gene3D" id="3.30.70.260">
    <property type="match status" value="1"/>
</dbReference>
<dbReference type="Pfam" id="PF00800">
    <property type="entry name" value="PDT"/>
    <property type="match status" value="1"/>
</dbReference>
<organism evidence="23 24">
    <name type="scientific">Limnoglobus roseus</name>
    <dbReference type="NCBI Taxonomy" id="2598579"/>
    <lineage>
        <taxon>Bacteria</taxon>
        <taxon>Pseudomonadati</taxon>
        <taxon>Planctomycetota</taxon>
        <taxon>Planctomycetia</taxon>
        <taxon>Gemmatales</taxon>
        <taxon>Gemmataceae</taxon>
        <taxon>Limnoglobus</taxon>
    </lineage>
</organism>
<evidence type="ECO:0000259" key="21">
    <source>
        <dbReference type="PROSITE" id="PS51171"/>
    </source>
</evidence>
<dbReference type="PROSITE" id="PS51671">
    <property type="entry name" value="ACT"/>
    <property type="match status" value="1"/>
</dbReference>
<keyword evidence="10" id="KW-0028">Amino-acid biosynthesis</keyword>
<comment type="catalytic activity">
    <reaction evidence="18">
        <text>prephenate + H(+) = 3-phenylpyruvate + CO2 + H2O</text>
        <dbReference type="Rhea" id="RHEA:21648"/>
        <dbReference type="ChEBI" id="CHEBI:15377"/>
        <dbReference type="ChEBI" id="CHEBI:15378"/>
        <dbReference type="ChEBI" id="CHEBI:16526"/>
        <dbReference type="ChEBI" id="CHEBI:18005"/>
        <dbReference type="ChEBI" id="CHEBI:29934"/>
        <dbReference type="EC" id="4.2.1.51"/>
    </reaction>
</comment>
<feature type="domain" description="Prephenate dehydratase" evidence="21">
    <location>
        <begin position="101"/>
        <end position="276"/>
    </location>
</feature>
<dbReference type="PROSITE" id="PS51168">
    <property type="entry name" value="CHORISMATE_MUT_2"/>
    <property type="match status" value="1"/>
</dbReference>
<dbReference type="UniPathway" id="UPA00121">
    <property type="reaction ID" value="UER00345"/>
</dbReference>
<dbReference type="GO" id="GO:0009094">
    <property type="term" value="P:L-phenylalanine biosynthetic process"/>
    <property type="evidence" value="ECO:0007669"/>
    <property type="project" value="UniProtKB-UniPathway"/>
</dbReference>
<sequence>MSKKPENGSSDKINADLKALRVKIDKLDLDILDLVNKRASIASQIGKVKAQQGGDVFSAAREEEVIQNILTANKGPLPEVTLKAIFRELMSAARALQRVQKVAFLGPEHSYSHIAALERFGEAAEYMSVGSIAAVFEEVSRKHVDIGIVPLENSTDGRIADTLDMFINMPNIKICSEIRLMVHHNLLANCEQTAIQHIYSKAQALSQCRNWLSKNMPHASLHQVASTADAARLATGSPNAAAVASRQAAVRYGIRVLFANIEDYANNETRFAVIGQTDSGKTGNDKTAVMFQVLHKPGALVDILELFKSNKINLTWVESFPYRQAKGEYVFFVDFEGHREDPKIKKAIQAAEKMCESFSVLGSFPMAKLADD</sequence>
<evidence type="ECO:0000313" key="23">
    <source>
        <dbReference type="EMBL" id="QEL17203.1"/>
    </source>
</evidence>
<dbReference type="InterPro" id="IPR002912">
    <property type="entry name" value="ACT_dom"/>
</dbReference>
<comment type="function">
    <text evidence="2">Catalyzes the Claisen rearrangement of chorismate to prephenate and the decarboxylation/dehydration of prephenate to phenylpyruvate.</text>
</comment>
<keyword evidence="24" id="KW-1185">Reference proteome</keyword>
<evidence type="ECO:0000256" key="12">
    <source>
        <dbReference type="ARBA" id="ARBA00023222"/>
    </source>
</evidence>
<dbReference type="EC" id="4.2.1.51" evidence="7"/>
<dbReference type="InterPro" id="IPR008242">
    <property type="entry name" value="Chor_mutase/pphenate_deHydtase"/>
</dbReference>
<proteinExistence type="predicted"/>
<evidence type="ECO:0000256" key="4">
    <source>
        <dbReference type="ARBA" id="ARBA00004741"/>
    </source>
</evidence>